<gene>
    <name evidence="3" type="ORF">ENN50_01445</name>
</gene>
<dbReference type="EMBL" id="DSBW01000032">
    <property type="protein sequence ID" value="HED30360.1"/>
    <property type="molecule type" value="Genomic_DNA"/>
</dbReference>
<sequence>MQKNIGPLDRNVRLLFGTIMLIAGIVFQSWWGLLGIVLIVTGLIRYCPLYSPFGISTDGDGYGTTVGYVAQVKPGKDGENISV</sequence>
<keyword evidence="1" id="KW-1133">Transmembrane helix</keyword>
<dbReference type="Pfam" id="PF11127">
    <property type="entry name" value="YgaP-like_TM"/>
    <property type="match status" value="1"/>
</dbReference>
<comment type="caution">
    <text evidence="3">The sequence shown here is derived from an EMBL/GenBank/DDBJ whole genome shotgun (WGS) entry which is preliminary data.</text>
</comment>
<feature type="domain" description="Inner membrane protein YgaP-like transmembrane" evidence="2">
    <location>
        <begin position="1"/>
        <end position="58"/>
    </location>
</feature>
<feature type="transmembrane region" description="Helical" evidence="1">
    <location>
        <begin position="12"/>
        <end position="44"/>
    </location>
</feature>
<protein>
    <submittedName>
        <fullName evidence="3">DUF2892 domain-containing protein</fullName>
    </submittedName>
</protein>
<dbReference type="Proteomes" id="UP000886335">
    <property type="component" value="Unassembled WGS sequence"/>
</dbReference>
<reference evidence="3" key="1">
    <citation type="journal article" date="2020" name="mSystems">
        <title>Genome- and Community-Level Interaction Insights into Carbon Utilization and Element Cycling Functions of Hydrothermarchaeota in Hydrothermal Sediment.</title>
        <authorList>
            <person name="Zhou Z."/>
            <person name="Liu Y."/>
            <person name="Xu W."/>
            <person name="Pan J."/>
            <person name="Luo Z.H."/>
            <person name="Li M."/>
        </authorList>
    </citation>
    <scope>NUCLEOTIDE SEQUENCE [LARGE SCALE GENOMIC DNA]</scope>
    <source>
        <strain evidence="3">SpSt-1181</strain>
    </source>
</reference>
<name>A0A831SQP2_PROAE</name>
<dbReference type="InterPro" id="IPR021309">
    <property type="entry name" value="YgaP-like_TM"/>
</dbReference>
<proteinExistence type="predicted"/>
<accession>A0A831SQP2</accession>
<keyword evidence="1" id="KW-0472">Membrane</keyword>
<organism evidence="3">
    <name type="scientific">Prosthecochloris aestuarii</name>
    <dbReference type="NCBI Taxonomy" id="1102"/>
    <lineage>
        <taxon>Bacteria</taxon>
        <taxon>Pseudomonadati</taxon>
        <taxon>Chlorobiota</taxon>
        <taxon>Chlorobiia</taxon>
        <taxon>Chlorobiales</taxon>
        <taxon>Chlorobiaceae</taxon>
        <taxon>Prosthecochloris</taxon>
    </lineage>
</organism>
<evidence type="ECO:0000256" key="1">
    <source>
        <dbReference type="SAM" id="Phobius"/>
    </source>
</evidence>
<dbReference type="AlphaFoldDB" id="A0A831SQP2"/>
<keyword evidence="1" id="KW-0812">Transmembrane</keyword>
<evidence type="ECO:0000259" key="2">
    <source>
        <dbReference type="Pfam" id="PF11127"/>
    </source>
</evidence>
<evidence type="ECO:0000313" key="3">
    <source>
        <dbReference type="EMBL" id="HED30360.1"/>
    </source>
</evidence>